<feature type="compositionally biased region" description="Polar residues" evidence="1">
    <location>
        <begin position="40"/>
        <end position="52"/>
    </location>
</feature>
<protein>
    <submittedName>
        <fullName evidence="2">Uncharacterized protein</fullName>
    </submittedName>
</protein>
<dbReference type="EMBL" id="CAKLCB010000320">
    <property type="protein sequence ID" value="CAH0519885.1"/>
    <property type="molecule type" value="Genomic_DNA"/>
</dbReference>
<organism evidence="2 3">
    <name type="scientific">Peronospora belbahrii</name>
    <dbReference type="NCBI Taxonomy" id="622444"/>
    <lineage>
        <taxon>Eukaryota</taxon>
        <taxon>Sar</taxon>
        <taxon>Stramenopiles</taxon>
        <taxon>Oomycota</taxon>
        <taxon>Peronosporomycetes</taxon>
        <taxon>Peronosporales</taxon>
        <taxon>Peronosporaceae</taxon>
        <taxon>Peronospora</taxon>
    </lineage>
</organism>
<evidence type="ECO:0000313" key="3">
    <source>
        <dbReference type="Proteomes" id="UP001158986"/>
    </source>
</evidence>
<proteinExistence type="predicted"/>
<reference evidence="2 3" key="1">
    <citation type="submission" date="2021-11" db="EMBL/GenBank/DDBJ databases">
        <authorList>
            <person name="Islam A."/>
            <person name="Islam S."/>
            <person name="Flora M.S."/>
            <person name="Rahman M."/>
            <person name="Ziaur R.M."/>
            <person name="Epstein J.H."/>
            <person name="Hassan M."/>
            <person name="Klassen M."/>
            <person name="Woodard K."/>
            <person name="Webb A."/>
            <person name="Webby R.J."/>
            <person name="El Zowalaty M.E."/>
        </authorList>
    </citation>
    <scope>NUCLEOTIDE SEQUENCE [LARGE SCALE GENOMIC DNA]</scope>
    <source>
        <strain evidence="2">Pbs1</strain>
    </source>
</reference>
<feature type="region of interest" description="Disordered" evidence="1">
    <location>
        <begin position="1"/>
        <end position="63"/>
    </location>
</feature>
<gene>
    <name evidence="2" type="ORF">PBS001_LOCUS6398</name>
</gene>
<evidence type="ECO:0000256" key="1">
    <source>
        <dbReference type="SAM" id="MobiDB-lite"/>
    </source>
</evidence>
<name>A0ABN8D3F6_9STRA</name>
<evidence type="ECO:0000313" key="2">
    <source>
        <dbReference type="EMBL" id="CAH0519885.1"/>
    </source>
</evidence>
<dbReference type="Proteomes" id="UP001158986">
    <property type="component" value="Unassembled WGS sequence"/>
</dbReference>
<accession>A0ABN8D3F6</accession>
<keyword evidence="3" id="KW-1185">Reference proteome</keyword>
<sequence>MQPQQIVAERQPERIEHRQSIFNVDDNSEPAYARSRKRTPSISNTNGASLAKTTKAIRGGSCGDQSVPVGLREEDLDHHALFEFTQLRRPQFPLSWFTWLRQSRTELYTHALSDQACRQVAVE</sequence>
<feature type="compositionally biased region" description="Basic and acidic residues" evidence="1">
    <location>
        <begin position="10"/>
        <end position="19"/>
    </location>
</feature>
<comment type="caution">
    <text evidence="2">The sequence shown here is derived from an EMBL/GenBank/DDBJ whole genome shotgun (WGS) entry which is preliminary data.</text>
</comment>